<protein>
    <submittedName>
        <fullName evidence="2 3">Uncharacterized protein</fullName>
    </submittedName>
</protein>
<keyword evidence="4" id="KW-1185">Reference proteome</keyword>
<sequence>MLEQVGPRVNHVPLFRLPSYVPDDDLQVVLRVYKKILRITHPTYKDRLRLCIGTRVLLMEMLKEVPTIVYVAGHPVIYEYKDMRRAVPEESLKESPTSPESTAASTTPSSSNDTVLQSGRSAFWRMNGREAADVAELRGSTVETRPLQPFDATQWDNLQAIR</sequence>
<reference evidence="3" key="2">
    <citation type="submission" date="2020-05" db="UniProtKB">
        <authorList>
            <consortium name="EnsemblMetazoa"/>
        </authorList>
    </citation>
    <scope>IDENTIFICATION</scope>
    <source>
        <strain evidence="3">wikel</strain>
    </source>
</reference>
<feature type="region of interest" description="Disordered" evidence="1">
    <location>
        <begin position="88"/>
        <end position="115"/>
    </location>
</feature>
<organism>
    <name type="scientific">Ixodes scapularis</name>
    <name type="common">Black-legged tick</name>
    <name type="synonym">Deer tick</name>
    <dbReference type="NCBI Taxonomy" id="6945"/>
    <lineage>
        <taxon>Eukaryota</taxon>
        <taxon>Metazoa</taxon>
        <taxon>Ecdysozoa</taxon>
        <taxon>Arthropoda</taxon>
        <taxon>Chelicerata</taxon>
        <taxon>Arachnida</taxon>
        <taxon>Acari</taxon>
        <taxon>Parasitiformes</taxon>
        <taxon>Ixodida</taxon>
        <taxon>Ixodoidea</taxon>
        <taxon>Ixodidae</taxon>
        <taxon>Ixodinae</taxon>
        <taxon>Ixodes</taxon>
    </lineage>
</organism>
<dbReference type="AlphaFoldDB" id="B7PD17"/>
<dbReference type="EMBL" id="ABJB010744547">
    <property type="status" value="NOT_ANNOTATED_CDS"/>
    <property type="molecule type" value="Genomic_DNA"/>
</dbReference>
<dbReference type="VEuPathDB" id="VectorBase:ISCW017448"/>
<evidence type="ECO:0000256" key="1">
    <source>
        <dbReference type="SAM" id="MobiDB-lite"/>
    </source>
</evidence>
<evidence type="ECO:0000313" key="3">
    <source>
        <dbReference type="EnsemblMetazoa" id="ISCW017448-PA"/>
    </source>
</evidence>
<gene>
    <name evidence="2" type="ORF">IscW_ISCW017448</name>
</gene>
<evidence type="ECO:0000313" key="2">
    <source>
        <dbReference type="EMBL" id="EEC04489.1"/>
    </source>
</evidence>
<evidence type="ECO:0000313" key="4">
    <source>
        <dbReference type="Proteomes" id="UP000001555"/>
    </source>
</evidence>
<dbReference type="EnsemblMetazoa" id="ISCW017448-RA">
    <property type="protein sequence ID" value="ISCW017448-PA"/>
    <property type="gene ID" value="ISCW017448"/>
</dbReference>
<dbReference type="HOGENOM" id="CLU_1637275_0_0_1"/>
<reference evidence="2 4" key="1">
    <citation type="submission" date="2008-03" db="EMBL/GenBank/DDBJ databases">
        <title>Annotation of Ixodes scapularis.</title>
        <authorList>
            <consortium name="Ixodes scapularis Genome Project Consortium"/>
            <person name="Caler E."/>
            <person name="Hannick L.I."/>
            <person name="Bidwell S."/>
            <person name="Joardar V."/>
            <person name="Thiagarajan M."/>
            <person name="Amedeo P."/>
            <person name="Galinsky K.J."/>
            <person name="Schobel S."/>
            <person name="Inman J."/>
            <person name="Hostetler J."/>
            <person name="Miller J."/>
            <person name="Hammond M."/>
            <person name="Megy K."/>
            <person name="Lawson D."/>
            <person name="Kodira C."/>
            <person name="Sutton G."/>
            <person name="Meyer J."/>
            <person name="Hill C.A."/>
            <person name="Birren B."/>
            <person name="Nene V."/>
            <person name="Collins F."/>
            <person name="Alarcon-Chaidez F."/>
            <person name="Wikel S."/>
            <person name="Strausberg R."/>
        </authorList>
    </citation>
    <scope>NUCLEOTIDE SEQUENCE [LARGE SCALE GENOMIC DNA]</scope>
    <source>
        <strain evidence="4">Wikel</strain>
        <strain evidence="2">Wikel colony</strain>
    </source>
</reference>
<feature type="compositionally biased region" description="Low complexity" evidence="1">
    <location>
        <begin position="94"/>
        <end position="111"/>
    </location>
</feature>
<dbReference type="PaxDb" id="6945-B7PD17"/>
<name>B7PD17_IXOSC</name>
<dbReference type="VEuPathDB" id="VectorBase:ISCI017448"/>
<dbReference type="Proteomes" id="UP000001555">
    <property type="component" value="Unassembled WGS sequence"/>
</dbReference>
<proteinExistence type="predicted"/>
<accession>B7PD17</accession>
<dbReference type="EMBL" id="DS688058">
    <property type="protein sequence ID" value="EEC04489.1"/>
    <property type="molecule type" value="Genomic_DNA"/>
</dbReference>
<dbReference type="InParanoid" id="B7PD17"/>